<comment type="caution">
    <text evidence="1">The sequence shown here is derived from an EMBL/GenBank/DDBJ whole genome shotgun (WGS) entry which is preliminary data.</text>
</comment>
<dbReference type="OrthoDB" id="7067242at2"/>
<evidence type="ECO:0000313" key="2">
    <source>
        <dbReference type="Proteomes" id="UP000070620"/>
    </source>
</evidence>
<reference evidence="1 2" key="1">
    <citation type="submission" date="2016-01" db="EMBL/GenBank/DDBJ databases">
        <title>Whole genome sequence and analysis of Micromonospora rosaria DSM 803, which can produce antibacterial substance rosamicin.</title>
        <authorList>
            <person name="Yang H."/>
            <person name="He X."/>
            <person name="Zhu D."/>
        </authorList>
    </citation>
    <scope>NUCLEOTIDE SEQUENCE [LARGE SCALE GENOMIC DNA]</scope>
    <source>
        <strain evidence="1 2">DSM 803</strain>
    </source>
</reference>
<dbReference type="Proteomes" id="UP000070620">
    <property type="component" value="Unassembled WGS sequence"/>
</dbReference>
<evidence type="ECO:0008006" key="3">
    <source>
        <dbReference type="Google" id="ProtNLM"/>
    </source>
</evidence>
<accession>A0A136PWT6</accession>
<dbReference type="AlphaFoldDB" id="A0A136PWT6"/>
<dbReference type="RefSeq" id="WP_067361453.1">
    <property type="nucleotide sequence ID" value="NZ_JBIUBN010000031.1"/>
</dbReference>
<evidence type="ECO:0000313" key="1">
    <source>
        <dbReference type="EMBL" id="KXK62656.1"/>
    </source>
</evidence>
<dbReference type="EMBL" id="LRQV01000015">
    <property type="protein sequence ID" value="KXK62656.1"/>
    <property type="molecule type" value="Genomic_DNA"/>
</dbReference>
<protein>
    <recommendedName>
        <fullName evidence="3">Serine/threonine protein kinase</fullName>
    </recommendedName>
</protein>
<name>A0A136PWT6_9ACTN</name>
<keyword evidence="2" id="KW-1185">Reference proteome</keyword>
<organism evidence="1 2">
    <name type="scientific">Micromonospora rosaria</name>
    <dbReference type="NCBI Taxonomy" id="47874"/>
    <lineage>
        <taxon>Bacteria</taxon>
        <taxon>Bacillati</taxon>
        <taxon>Actinomycetota</taxon>
        <taxon>Actinomycetes</taxon>
        <taxon>Micromonosporales</taxon>
        <taxon>Micromonosporaceae</taxon>
        <taxon>Micromonospora</taxon>
    </lineage>
</organism>
<gene>
    <name evidence="1" type="ORF">AWW66_06940</name>
</gene>
<sequence>MTLASRVDFEEHRFRLGSLDAARVDFHRMLTALIQVQYPGATEVRANPGDWGIDTFVGSLVDKVNIWQSKYFVDGLGKSQRAQVRESLRSAMYHARKHGYVVESWTLCVPRELDGPERKWWDGRVKVWERAYPGVVIDLWDPPRLRGLLMSPDAEHVLHEFYGPSRERALPGGTSSHAVVPLPADEDYQGALFVAQLVATGLREINSQKVAFFNAEVLARDVANRGVPEERNALLELDYSVWELWERHAASAAASADRDEEAQARELFRIVMDEVRRLPAPGKLPVRAVHSAGMMHRVVETRRAGWVKGWREVAAAHTSPSHVAHPEATTVAVGS</sequence>
<proteinExistence type="predicted"/>